<dbReference type="RefSeq" id="WP_133438554.1">
    <property type="nucleotide sequence ID" value="NZ_CP037954.1"/>
</dbReference>
<keyword evidence="1" id="KW-0732">Signal</keyword>
<proteinExistence type="predicted"/>
<dbReference type="Gene3D" id="2.40.128.270">
    <property type="match status" value="1"/>
</dbReference>
<dbReference type="Proteomes" id="UP000294419">
    <property type="component" value="Chromosome"/>
</dbReference>
<evidence type="ECO:0000313" key="4">
    <source>
        <dbReference type="Proteomes" id="UP000294419"/>
    </source>
</evidence>
<sequence>MKKHTLFLIALISLFVVSCSTNTFGDSSKLYNNAWELEYITGPRIAFQGLFPDEKPAITFNKSTNTVNGTTGCNGYNTDFKLNGNKISFADPGITTLRYCGDGEVFFLKGMKGITSYRITDEGKLELLMSDVVMMRFKKSMIKKQ</sequence>
<dbReference type="KEGG" id="csal:NBC122_00155"/>
<organism evidence="3 4">
    <name type="scientific">Chryseobacterium salivictor</name>
    <dbReference type="NCBI Taxonomy" id="2547600"/>
    <lineage>
        <taxon>Bacteria</taxon>
        <taxon>Pseudomonadati</taxon>
        <taxon>Bacteroidota</taxon>
        <taxon>Flavobacteriia</taxon>
        <taxon>Flavobacteriales</taxon>
        <taxon>Weeksellaceae</taxon>
        <taxon>Chryseobacterium group</taxon>
        <taxon>Chryseobacterium</taxon>
    </lineage>
</organism>
<dbReference type="InterPro" id="IPR005184">
    <property type="entry name" value="DUF306_Meta_HslJ"/>
</dbReference>
<name>A0A4P6ZC15_9FLAO</name>
<protein>
    <recommendedName>
        <fullName evidence="2">DUF306 domain-containing protein</fullName>
    </recommendedName>
</protein>
<feature type="chain" id="PRO_5020548758" description="DUF306 domain-containing protein" evidence="1">
    <location>
        <begin position="26"/>
        <end position="145"/>
    </location>
</feature>
<keyword evidence="4" id="KW-1185">Reference proteome</keyword>
<reference evidence="3 4" key="1">
    <citation type="submission" date="2019-03" db="EMBL/GenBank/DDBJ databases">
        <authorList>
            <person name="Kim H."/>
            <person name="Yu S.-M."/>
        </authorList>
    </citation>
    <scope>NUCLEOTIDE SEQUENCE [LARGE SCALE GENOMIC DNA]</scope>
    <source>
        <strain evidence="3 4">NBC122</strain>
    </source>
</reference>
<evidence type="ECO:0000313" key="3">
    <source>
        <dbReference type="EMBL" id="QBO57013.1"/>
    </source>
</evidence>
<dbReference type="InterPro" id="IPR038670">
    <property type="entry name" value="HslJ-like_sf"/>
</dbReference>
<accession>A0A4P6ZC15</accession>
<gene>
    <name evidence="3" type="ORF">NBC122_00155</name>
</gene>
<feature type="domain" description="DUF306" evidence="2">
    <location>
        <begin position="28"/>
        <end position="137"/>
    </location>
</feature>
<evidence type="ECO:0000259" key="2">
    <source>
        <dbReference type="Pfam" id="PF03724"/>
    </source>
</evidence>
<dbReference type="OrthoDB" id="880459at2"/>
<evidence type="ECO:0000256" key="1">
    <source>
        <dbReference type="SAM" id="SignalP"/>
    </source>
</evidence>
<dbReference type="Pfam" id="PF03724">
    <property type="entry name" value="META"/>
    <property type="match status" value="1"/>
</dbReference>
<dbReference type="PROSITE" id="PS51257">
    <property type="entry name" value="PROKAR_LIPOPROTEIN"/>
    <property type="match status" value="1"/>
</dbReference>
<dbReference type="EMBL" id="CP037954">
    <property type="protein sequence ID" value="QBO57013.1"/>
    <property type="molecule type" value="Genomic_DNA"/>
</dbReference>
<dbReference type="AlphaFoldDB" id="A0A4P6ZC15"/>
<feature type="signal peptide" evidence="1">
    <location>
        <begin position="1"/>
        <end position="25"/>
    </location>
</feature>